<protein>
    <submittedName>
        <fullName evidence="2">Uncharacterized protein</fullName>
    </submittedName>
</protein>
<name>A0A2W5NSP8_VARPD</name>
<gene>
    <name evidence="2" type="ORF">DI563_32195</name>
</gene>
<proteinExistence type="predicted"/>
<organism evidence="2 3">
    <name type="scientific">Variovorax paradoxus</name>
    <dbReference type="NCBI Taxonomy" id="34073"/>
    <lineage>
        <taxon>Bacteria</taxon>
        <taxon>Pseudomonadati</taxon>
        <taxon>Pseudomonadota</taxon>
        <taxon>Betaproteobacteria</taxon>
        <taxon>Burkholderiales</taxon>
        <taxon>Comamonadaceae</taxon>
        <taxon>Variovorax</taxon>
    </lineage>
</organism>
<feature type="compositionally biased region" description="Basic and acidic residues" evidence="1">
    <location>
        <begin position="24"/>
        <end position="64"/>
    </location>
</feature>
<evidence type="ECO:0000313" key="2">
    <source>
        <dbReference type="EMBL" id="PZQ55984.1"/>
    </source>
</evidence>
<dbReference type="EMBL" id="QFPP01000889">
    <property type="protein sequence ID" value="PZQ55984.1"/>
    <property type="molecule type" value="Genomic_DNA"/>
</dbReference>
<evidence type="ECO:0000313" key="3">
    <source>
        <dbReference type="Proteomes" id="UP000249135"/>
    </source>
</evidence>
<sequence>MGSQTWRCGSSYSDQPCPGGRPVAVDDARSSADRQAQDRRTRDVQRQADAMARERSALEHEAGRQRPALIAAPPAPATNPVPRETMAKSPKTHKPKKHAKGDTGAFTARDPSAAAADEGHKKKKNRTKG</sequence>
<feature type="region of interest" description="Disordered" evidence="1">
    <location>
        <begin position="1"/>
        <end position="129"/>
    </location>
</feature>
<feature type="compositionally biased region" description="Basic residues" evidence="1">
    <location>
        <begin position="90"/>
        <end position="99"/>
    </location>
</feature>
<comment type="caution">
    <text evidence="2">The sequence shown here is derived from an EMBL/GenBank/DDBJ whole genome shotgun (WGS) entry which is preliminary data.</text>
</comment>
<dbReference type="Proteomes" id="UP000249135">
    <property type="component" value="Unassembled WGS sequence"/>
</dbReference>
<accession>A0A2W5NSP8</accession>
<dbReference type="AlphaFoldDB" id="A0A2W5NSP8"/>
<feature type="compositionally biased region" description="Polar residues" evidence="1">
    <location>
        <begin position="1"/>
        <end position="14"/>
    </location>
</feature>
<reference evidence="2 3" key="1">
    <citation type="submission" date="2017-08" db="EMBL/GenBank/DDBJ databases">
        <title>Infants hospitalized years apart are colonized by the same room-sourced microbial strains.</title>
        <authorList>
            <person name="Brooks B."/>
            <person name="Olm M.R."/>
            <person name="Firek B.A."/>
            <person name="Baker R."/>
            <person name="Thomas B.C."/>
            <person name="Morowitz M.J."/>
            <person name="Banfield J.F."/>
        </authorList>
    </citation>
    <scope>NUCLEOTIDE SEQUENCE [LARGE SCALE GENOMIC DNA]</scope>
    <source>
        <strain evidence="2">S2_005_003_R2_41</strain>
    </source>
</reference>
<evidence type="ECO:0000256" key="1">
    <source>
        <dbReference type="SAM" id="MobiDB-lite"/>
    </source>
</evidence>